<evidence type="ECO:0000259" key="1">
    <source>
        <dbReference type="Pfam" id="PF01584"/>
    </source>
</evidence>
<dbReference type="Gene3D" id="1.20.120.30">
    <property type="entry name" value="Aspartate receptor, ligand-binding domain"/>
    <property type="match status" value="1"/>
</dbReference>
<dbReference type="InterPro" id="IPR036061">
    <property type="entry name" value="CheW-like_dom_sf"/>
</dbReference>
<feature type="domain" description="CheW-like" evidence="1">
    <location>
        <begin position="2"/>
        <end position="62"/>
    </location>
</feature>
<organism evidence="3 4">
    <name type="scientific">Methylomonas fluvii</name>
    <dbReference type="NCBI Taxonomy" id="1854564"/>
    <lineage>
        <taxon>Bacteria</taxon>
        <taxon>Pseudomonadati</taxon>
        <taxon>Pseudomonadota</taxon>
        <taxon>Gammaproteobacteria</taxon>
        <taxon>Methylococcales</taxon>
        <taxon>Methylococcaceae</taxon>
        <taxon>Methylomonas</taxon>
    </lineage>
</organism>
<keyword evidence="4" id="KW-1185">Reference proteome</keyword>
<name>A0ABR9D9V1_9GAMM</name>
<dbReference type="InterPro" id="IPR002545">
    <property type="entry name" value="CheW-lke_dom"/>
</dbReference>
<evidence type="ECO:0000313" key="3">
    <source>
        <dbReference type="EMBL" id="MBD9359725.1"/>
    </source>
</evidence>
<comment type="caution">
    <text evidence="3">The sequence shown here is derived from an EMBL/GenBank/DDBJ whole genome shotgun (WGS) entry which is preliminary data.</text>
</comment>
<evidence type="ECO:0000259" key="2">
    <source>
        <dbReference type="Pfam" id="PF13682"/>
    </source>
</evidence>
<dbReference type="SUPFAM" id="SSF50341">
    <property type="entry name" value="CheW-like"/>
    <property type="match status" value="1"/>
</dbReference>
<accession>A0ABR9D9V1</accession>
<dbReference type="InterPro" id="IPR025991">
    <property type="entry name" value="Chemoreceptor_zinc-bind_dom"/>
</dbReference>
<feature type="domain" description="Chemoreceptor zinc-binding" evidence="2">
    <location>
        <begin position="80"/>
        <end position="143"/>
    </location>
</feature>
<gene>
    <name evidence="3" type="ORF">EBB_04015</name>
</gene>
<protein>
    <submittedName>
        <fullName evidence="3">Chemotaxis protein CheW</fullName>
    </submittedName>
</protein>
<proteinExistence type="predicted"/>
<sequence>MELLLFLIGEKYFCLPLSSVKRIVPISPVYPYSGQTSDPFYGIDGEVFPYVSLWDLLDIKSKYFEYEELKSFLEIRRKDHLEWVAELEYSVRNHGTFSKARNPRECAFGKWYYAYTPRHKRLHLLLSCFERPHAAIHELADKLLNMAETGRVDEALSALNQAKHTTLMELLNIFDSTIELVVDLQRRLVLLAKHDANYLAIGIDEVSDIVKVKASMRRDNPIARSEHFSEFVSFENGQAVPIINLASLANNAPGLMGKSANSAI</sequence>
<dbReference type="Pfam" id="PF01584">
    <property type="entry name" value="CheW"/>
    <property type="match status" value="1"/>
</dbReference>
<reference evidence="3 4" key="1">
    <citation type="submission" date="2020-09" db="EMBL/GenBank/DDBJ databases">
        <title>Methylomonas albis sp. nov. and Methylomonas fluvii sp. nov.: Two cold-adapted methanotrophs from the River Elbe and an amended description of Methylovulum psychrotolerans strain Eb1.</title>
        <authorList>
            <person name="Bussmann I.K."/>
            <person name="Klings K.-W."/>
            <person name="Warnstedt J."/>
            <person name="Hoppert M."/>
            <person name="Saborowski A."/>
            <person name="Horn F."/>
            <person name="Liebner S."/>
        </authorList>
    </citation>
    <scope>NUCLEOTIDE SEQUENCE [LARGE SCALE GENOMIC DNA]</scope>
    <source>
        <strain evidence="3 4">EbB</strain>
    </source>
</reference>
<dbReference type="RefSeq" id="WP_192392578.1">
    <property type="nucleotide sequence ID" value="NZ_CAJHIU010000001.1"/>
</dbReference>
<evidence type="ECO:0000313" key="4">
    <source>
        <dbReference type="Proteomes" id="UP000641152"/>
    </source>
</evidence>
<dbReference type="Proteomes" id="UP000641152">
    <property type="component" value="Unassembled WGS sequence"/>
</dbReference>
<dbReference type="Pfam" id="PF13682">
    <property type="entry name" value="CZB"/>
    <property type="match status" value="1"/>
</dbReference>
<dbReference type="EMBL" id="JACXST010000001">
    <property type="protein sequence ID" value="MBD9359725.1"/>
    <property type="molecule type" value="Genomic_DNA"/>
</dbReference>